<accession>A0A519BFE7</accession>
<evidence type="ECO:0000259" key="1">
    <source>
        <dbReference type="Pfam" id="PF01548"/>
    </source>
</evidence>
<feature type="domain" description="Transposase IS110-like N-terminal" evidence="1">
    <location>
        <begin position="3"/>
        <end position="83"/>
    </location>
</feature>
<sequence length="148" mass="17663">MTEIPVYKVNPRDSKHFSKAIKHRNKTDILDSKMLWDIQKIAKEDDYKILELNKLNQKLEEFMSYYYFLQKQIVELKNRLESQILRSNKWIIKELAKELKTTEKKQDKVIEKMLETIHKDKELSECFKCVKSVSGIGNKSSLLNYVFS</sequence>
<dbReference type="InterPro" id="IPR002525">
    <property type="entry name" value="Transp_IS110-like_N"/>
</dbReference>
<evidence type="ECO:0000313" key="2">
    <source>
        <dbReference type="EMBL" id="RZD15995.1"/>
    </source>
</evidence>
<dbReference type="EMBL" id="SGBC01000003">
    <property type="protein sequence ID" value="RZD15995.1"/>
    <property type="molecule type" value="Genomic_DNA"/>
</dbReference>
<dbReference type="GO" id="GO:0004803">
    <property type="term" value="F:transposase activity"/>
    <property type="evidence" value="ECO:0007669"/>
    <property type="project" value="InterPro"/>
</dbReference>
<dbReference type="Proteomes" id="UP000316562">
    <property type="component" value="Unassembled WGS sequence"/>
</dbReference>
<proteinExistence type="predicted"/>
<comment type="caution">
    <text evidence="2">The sequence shown here is derived from an EMBL/GenBank/DDBJ whole genome shotgun (WGS) entry which is preliminary data.</text>
</comment>
<reference evidence="2 3" key="1">
    <citation type="journal article" date="2019" name="ISME J.">
        <title>Insights into ecological role of a new deltaproteobacterial order Candidatus Acidulodesulfobacterales by metagenomics and metatranscriptomics.</title>
        <authorList>
            <person name="Tan S."/>
            <person name="Liu J."/>
            <person name="Fang Y."/>
            <person name="Hedlund B.P."/>
            <person name="Lian Z.H."/>
            <person name="Huang L.Y."/>
            <person name="Li J.T."/>
            <person name="Huang L.N."/>
            <person name="Li W.J."/>
            <person name="Jiang H.C."/>
            <person name="Dong H.L."/>
            <person name="Shu W.S."/>
        </authorList>
    </citation>
    <scope>NUCLEOTIDE SEQUENCE [LARGE SCALE GENOMIC DNA]</scope>
    <source>
        <strain evidence="2">AP2</strain>
    </source>
</reference>
<name>A0A519BFE7_ACIG2</name>
<evidence type="ECO:0000313" key="3">
    <source>
        <dbReference type="Proteomes" id="UP000316562"/>
    </source>
</evidence>
<protein>
    <recommendedName>
        <fullName evidence="1">Transposase IS110-like N-terminal domain-containing protein</fullName>
    </recommendedName>
</protein>
<gene>
    <name evidence="2" type="ORF">EVJ46_07295</name>
</gene>
<dbReference type="GO" id="GO:0003677">
    <property type="term" value="F:DNA binding"/>
    <property type="evidence" value="ECO:0007669"/>
    <property type="project" value="InterPro"/>
</dbReference>
<dbReference type="Pfam" id="PF01548">
    <property type="entry name" value="DEDD_Tnp_IS110"/>
    <property type="match status" value="1"/>
</dbReference>
<dbReference type="GO" id="GO:0006313">
    <property type="term" value="P:DNA transposition"/>
    <property type="evidence" value="ECO:0007669"/>
    <property type="project" value="InterPro"/>
</dbReference>
<dbReference type="AlphaFoldDB" id="A0A519BFE7"/>
<organism evidence="2 3">
    <name type="scientific">Acididesulfobacter guangdongensis</name>
    <dbReference type="NCBI Taxonomy" id="2597225"/>
    <lineage>
        <taxon>Bacteria</taxon>
        <taxon>Deltaproteobacteria</taxon>
        <taxon>Candidatus Acidulodesulfobacterales</taxon>
        <taxon>Candidatus Acididesulfobacter</taxon>
    </lineage>
</organism>